<gene>
    <name evidence="2" type="ORF">TM448B00310_0012</name>
</gene>
<evidence type="ECO:0000256" key="1">
    <source>
        <dbReference type="SAM" id="Phobius"/>
    </source>
</evidence>
<keyword evidence="1" id="KW-0472">Membrane</keyword>
<protein>
    <submittedName>
        <fullName evidence="2">Uncharacterized protein</fullName>
    </submittedName>
</protein>
<name>A0A6H1Z8F3_9ZZZZ</name>
<keyword evidence="1" id="KW-0812">Transmembrane</keyword>
<dbReference type="AlphaFoldDB" id="A0A6H1Z8F3"/>
<proteinExistence type="predicted"/>
<reference evidence="2" key="1">
    <citation type="submission" date="2020-03" db="EMBL/GenBank/DDBJ databases">
        <title>The deep terrestrial virosphere.</title>
        <authorList>
            <person name="Holmfeldt K."/>
            <person name="Nilsson E."/>
            <person name="Simone D."/>
            <person name="Lopez-Fernandez M."/>
            <person name="Wu X."/>
            <person name="de Brujin I."/>
            <person name="Lundin D."/>
            <person name="Andersson A."/>
            <person name="Bertilsson S."/>
            <person name="Dopson M."/>
        </authorList>
    </citation>
    <scope>NUCLEOTIDE SEQUENCE</scope>
    <source>
        <strain evidence="2">TM448B00310</strain>
    </source>
</reference>
<evidence type="ECO:0000313" key="2">
    <source>
        <dbReference type="EMBL" id="QJA43575.1"/>
    </source>
</evidence>
<sequence length="42" mass="4530">MIGKIHGTFEDCAILVIAMIWILCAIVAHILALATEVNNGNH</sequence>
<accession>A0A6H1Z8F3</accession>
<organism evidence="2">
    <name type="scientific">viral metagenome</name>
    <dbReference type="NCBI Taxonomy" id="1070528"/>
    <lineage>
        <taxon>unclassified sequences</taxon>
        <taxon>metagenomes</taxon>
        <taxon>organismal metagenomes</taxon>
    </lineage>
</organism>
<keyword evidence="1" id="KW-1133">Transmembrane helix</keyword>
<dbReference type="EMBL" id="MT144609">
    <property type="protein sequence ID" value="QJA43575.1"/>
    <property type="molecule type" value="Genomic_DNA"/>
</dbReference>
<feature type="transmembrane region" description="Helical" evidence="1">
    <location>
        <begin position="12"/>
        <end position="34"/>
    </location>
</feature>